<dbReference type="EMBL" id="CAJVPQ010016777">
    <property type="protein sequence ID" value="CAG8746551.1"/>
    <property type="molecule type" value="Genomic_DNA"/>
</dbReference>
<feature type="non-terminal residue" evidence="1">
    <location>
        <position position="1"/>
    </location>
</feature>
<dbReference type="AlphaFoldDB" id="A0A9N9IS61"/>
<keyword evidence="2" id="KW-1185">Reference proteome</keyword>
<evidence type="ECO:0000313" key="1">
    <source>
        <dbReference type="EMBL" id="CAG8746551.1"/>
    </source>
</evidence>
<dbReference type="Proteomes" id="UP000789570">
    <property type="component" value="Unassembled WGS sequence"/>
</dbReference>
<comment type="caution">
    <text evidence="1">The sequence shown here is derived from an EMBL/GenBank/DDBJ whole genome shotgun (WGS) entry which is preliminary data.</text>
</comment>
<accession>A0A9N9IS61</accession>
<protein>
    <submittedName>
        <fullName evidence="1">5541_t:CDS:1</fullName>
    </submittedName>
</protein>
<name>A0A9N9IS61_9GLOM</name>
<dbReference type="OrthoDB" id="2303713at2759"/>
<reference evidence="1" key="1">
    <citation type="submission" date="2021-06" db="EMBL/GenBank/DDBJ databases">
        <authorList>
            <person name="Kallberg Y."/>
            <person name="Tangrot J."/>
            <person name="Rosling A."/>
        </authorList>
    </citation>
    <scope>NUCLEOTIDE SEQUENCE</scope>
    <source>
        <strain evidence="1">UK204</strain>
    </source>
</reference>
<organism evidence="1 2">
    <name type="scientific">Funneliformis caledonium</name>
    <dbReference type="NCBI Taxonomy" id="1117310"/>
    <lineage>
        <taxon>Eukaryota</taxon>
        <taxon>Fungi</taxon>
        <taxon>Fungi incertae sedis</taxon>
        <taxon>Mucoromycota</taxon>
        <taxon>Glomeromycotina</taxon>
        <taxon>Glomeromycetes</taxon>
        <taxon>Glomerales</taxon>
        <taxon>Glomeraceae</taxon>
        <taxon>Funneliformis</taxon>
    </lineage>
</organism>
<gene>
    <name evidence="1" type="ORF">FCALED_LOCUS15998</name>
</gene>
<evidence type="ECO:0000313" key="2">
    <source>
        <dbReference type="Proteomes" id="UP000789570"/>
    </source>
</evidence>
<proteinExistence type="predicted"/>
<sequence>EYFSFTDVSGSKIRIIVGSSVNVESSINKRRKKWNTYIASDGYSVELPPQITDLLCSDEYVPEARAKFANTLRDLKAGDLIEMPNLGQTPKYFAQCYQGKKFLVINQIIELWETFSKDQPHSIKRVLSGPKGMAKLDLNTDEESSKVIAKYFLAINKDLLTAAELGKLVEAIRTDDFAVPFVEAIWNMLQQKYRKTFFLADEHGALFSNEPVPARLHILKPMMRLTYWSEHSLGARVVLTGIAHAKFEKKYLINGIYEWIEFVGPLPEDIFDSLLILHPFLGHEKIVSKVKEVTNCIPRELIYLDKHVKSLNSNYIPDGKDVSVPSLKDGQLCCDNFEEILFQQMLNHRNVLFKATNLAGNPTTDVHIQFEHFIALEKDQLAPGPQHATSLVLGFARYPRFDFMIGHTFIQVS</sequence>
<feature type="non-terminal residue" evidence="1">
    <location>
        <position position="413"/>
    </location>
</feature>